<dbReference type="KEGG" id="pchi:PC41400_18510"/>
<dbReference type="EMBL" id="JAMDMJ010000013">
    <property type="protein sequence ID" value="MCY9596535.1"/>
    <property type="molecule type" value="Genomic_DNA"/>
</dbReference>
<dbReference type="Gene3D" id="3.40.50.1240">
    <property type="entry name" value="Phosphoglycerate mutase-like"/>
    <property type="match status" value="1"/>
</dbReference>
<dbReference type="AlphaFoldDB" id="A0A410WYL6"/>
<dbReference type="InterPro" id="IPR013078">
    <property type="entry name" value="His_Pase_superF_clade-1"/>
</dbReference>
<evidence type="ECO:0000313" key="2">
    <source>
        <dbReference type="EMBL" id="QAV19545.1"/>
    </source>
</evidence>
<reference evidence="2 3" key="1">
    <citation type="submission" date="2018-01" db="EMBL/GenBank/DDBJ databases">
        <title>The whole genome sequencing and assembly of Paenibacillus chitinolyticus KCCM 41400 strain.</title>
        <authorList>
            <person name="Kim J.-Y."/>
            <person name="Park M.-K."/>
            <person name="Lee Y.-J."/>
            <person name="Yi H."/>
            <person name="Bahn Y.-S."/>
            <person name="Kim J.F."/>
            <person name="Lee D.-W."/>
        </authorList>
    </citation>
    <scope>NUCLEOTIDE SEQUENCE [LARGE SCALE GENOMIC DNA]</scope>
    <source>
        <strain evidence="2 3">KCCM 41400</strain>
    </source>
</reference>
<reference evidence="1 4" key="2">
    <citation type="submission" date="2022-05" db="EMBL/GenBank/DDBJ databases">
        <title>Genome Sequencing of Bee-Associated Microbes.</title>
        <authorList>
            <person name="Dunlap C."/>
        </authorList>
    </citation>
    <scope>NUCLEOTIDE SEQUENCE [LARGE SCALE GENOMIC DNA]</scope>
    <source>
        <strain evidence="1 4">NRRL B-23120</strain>
    </source>
</reference>
<evidence type="ECO:0000313" key="3">
    <source>
        <dbReference type="Proteomes" id="UP000288943"/>
    </source>
</evidence>
<keyword evidence="4" id="KW-1185">Reference proteome</keyword>
<dbReference type="GeneID" id="95376788"/>
<dbReference type="CDD" id="cd07067">
    <property type="entry name" value="HP_PGM_like"/>
    <property type="match status" value="1"/>
</dbReference>
<dbReference type="InterPro" id="IPR050275">
    <property type="entry name" value="PGM_Phosphatase"/>
</dbReference>
<dbReference type="SUPFAM" id="SSF53254">
    <property type="entry name" value="Phosphoglycerate mutase-like"/>
    <property type="match status" value="1"/>
</dbReference>
<dbReference type="GO" id="GO:0016791">
    <property type="term" value="F:phosphatase activity"/>
    <property type="evidence" value="ECO:0007669"/>
    <property type="project" value="TreeGrafter"/>
</dbReference>
<name>A0A410WYL6_9BACL</name>
<dbReference type="EMBL" id="CP026520">
    <property type="protein sequence ID" value="QAV19545.1"/>
    <property type="molecule type" value="Genomic_DNA"/>
</dbReference>
<dbReference type="Pfam" id="PF00300">
    <property type="entry name" value="His_Phos_1"/>
    <property type="match status" value="1"/>
</dbReference>
<gene>
    <name evidence="1" type="ORF">M5X16_12205</name>
    <name evidence="2" type="ORF">PC41400_18510</name>
</gene>
<evidence type="ECO:0000313" key="4">
    <source>
        <dbReference type="Proteomes" id="UP001527202"/>
    </source>
</evidence>
<accession>A0A410WYL6</accession>
<dbReference type="Proteomes" id="UP001527202">
    <property type="component" value="Unassembled WGS sequence"/>
</dbReference>
<dbReference type="GO" id="GO:0005737">
    <property type="term" value="C:cytoplasm"/>
    <property type="evidence" value="ECO:0007669"/>
    <property type="project" value="TreeGrafter"/>
</dbReference>
<dbReference type="InterPro" id="IPR029033">
    <property type="entry name" value="His_PPase_superfam"/>
</dbReference>
<proteinExistence type="predicted"/>
<protein>
    <submittedName>
        <fullName evidence="2">Histidine phosphatase family protein</fullName>
    </submittedName>
</protein>
<dbReference type="OrthoDB" id="9782128at2"/>
<dbReference type="SMART" id="SM00855">
    <property type="entry name" value="PGAM"/>
    <property type="match status" value="1"/>
</dbReference>
<dbReference type="Proteomes" id="UP000288943">
    <property type="component" value="Chromosome"/>
</dbReference>
<organism evidence="2 3">
    <name type="scientific">Paenibacillus chitinolyticus</name>
    <dbReference type="NCBI Taxonomy" id="79263"/>
    <lineage>
        <taxon>Bacteria</taxon>
        <taxon>Bacillati</taxon>
        <taxon>Bacillota</taxon>
        <taxon>Bacilli</taxon>
        <taxon>Bacillales</taxon>
        <taxon>Paenibacillaceae</taxon>
        <taxon>Paenibacillus</taxon>
    </lineage>
</organism>
<evidence type="ECO:0000313" key="1">
    <source>
        <dbReference type="EMBL" id="MCY9596535.1"/>
    </source>
</evidence>
<sequence length="213" mass="24291">MRLIIIRHAQAHCNILEDDALMDAYDPHCELTETGIGQAVKLRDEYPVSLTPSVIYSSPLKRARETAAIFHQRFPAAPFIEDDRLSELKAPESFVPPITQGQWDLYLEQRIQSPHLEIVKGLESLDVQRERIEEFYKDLFGTYAGEACNIVIFTHAFSIQLSILYFLGLGNEQLLQWQIKASNTAMHIIHYDSMSGSFLLESLNNRSHLQTTG</sequence>
<dbReference type="PANTHER" id="PTHR48100:SF1">
    <property type="entry name" value="HISTIDINE PHOSPHATASE FAMILY PROTEIN-RELATED"/>
    <property type="match status" value="1"/>
</dbReference>
<dbReference type="RefSeq" id="WP_042226721.1">
    <property type="nucleotide sequence ID" value="NZ_CP026520.1"/>
</dbReference>
<dbReference type="PANTHER" id="PTHR48100">
    <property type="entry name" value="BROAD-SPECIFICITY PHOSPHATASE YOR283W-RELATED"/>
    <property type="match status" value="1"/>
</dbReference>